<name>A0ABS3QMT1_9BACT</name>
<evidence type="ECO:0000313" key="2">
    <source>
        <dbReference type="EMBL" id="MBO2012575.1"/>
    </source>
</evidence>
<dbReference type="RefSeq" id="WP_208178310.1">
    <property type="nucleotide sequence ID" value="NZ_JAGETZ010000018.1"/>
</dbReference>
<sequence length="370" mass="42855">MPLPGDARLDIAKLNAVFGDTTNSYKFYWLLAILESLEASPDNRITLRELSLRMVAGVWYPLDYFKLSFGKQDGFRPIADAISRHLTVDNRPTAPDLFNQLKLALSSSELEILYKQVGELLRWVPYRFIRPFFASETRGLPEYKVNGRIAELAATSTQTPYRFIKDAIEVHDSWADYLRQHSYILRGFAYWHLVRFLQKHNPNVIGLSEKLLKPAARVLGTAGKFWKEYIATEPGQACIYSGELLTLANLSLDHFLPWSYVAHDQLWNIIPTPKSVNSAKNDWLPSFKLYFDAYAKLQFDGFQYHVSRGNEKLLEDYHIVFAQDLNFLQKQPFSWFRDRLQQLVLPQLQTAQNLGFTYPFEYKTSAGNIY</sequence>
<feature type="domain" description="HNH nuclease" evidence="1">
    <location>
        <begin position="238"/>
        <end position="285"/>
    </location>
</feature>
<comment type="caution">
    <text evidence="2">The sequence shown here is derived from an EMBL/GenBank/DDBJ whole genome shotgun (WGS) entry which is preliminary data.</text>
</comment>
<dbReference type="Proteomes" id="UP000664369">
    <property type="component" value="Unassembled WGS sequence"/>
</dbReference>
<reference evidence="2 3" key="1">
    <citation type="submission" date="2021-03" db="EMBL/GenBank/DDBJ databases">
        <authorList>
            <person name="Kim M.K."/>
        </authorList>
    </citation>
    <scope>NUCLEOTIDE SEQUENCE [LARGE SCALE GENOMIC DNA]</scope>
    <source>
        <strain evidence="2 3">BT442</strain>
    </source>
</reference>
<evidence type="ECO:0000259" key="1">
    <source>
        <dbReference type="Pfam" id="PF13395"/>
    </source>
</evidence>
<dbReference type="InterPro" id="IPR003615">
    <property type="entry name" value="HNH_nuc"/>
</dbReference>
<organism evidence="2 3">
    <name type="scientific">Hymenobacter negativus</name>
    <dbReference type="NCBI Taxonomy" id="2795026"/>
    <lineage>
        <taxon>Bacteria</taxon>
        <taxon>Pseudomonadati</taxon>
        <taxon>Bacteroidota</taxon>
        <taxon>Cytophagia</taxon>
        <taxon>Cytophagales</taxon>
        <taxon>Hymenobacteraceae</taxon>
        <taxon>Hymenobacter</taxon>
    </lineage>
</organism>
<evidence type="ECO:0000313" key="3">
    <source>
        <dbReference type="Proteomes" id="UP000664369"/>
    </source>
</evidence>
<gene>
    <name evidence="2" type="ORF">J4E00_26170</name>
</gene>
<protein>
    <recommendedName>
        <fullName evidence="1">HNH nuclease domain-containing protein</fullName>
    </recommendedName>
</protein>
<keyword evidence="3" id="KW-1185">Reference proteome</keyword>
<dbReference type="EMBL" id="JAGETZ010000018">
    <property type="protein sequence ID" value="MBO2012575.1"/>
    <property type="molecule type" value="Genomic_DNA"/>
</dbReference>
<dbReference type="Gene3D" id="1.10.30.50">
    <property type="match status" value="1"/>
</dbReference>
<dbReference type="Pfam" id="PF13395">
    <property type="entry name" value="HNH_4"/>
    <property type="match status" value="1"/>
</dbReference>
<accession>A0ABS3QMT1</accession>
<proteinExistence type="predicted"/>